<reference evidence="7" key="1">
    <citation type="submission" date="2024-05" db="EMBL/GenBank/DDBJ databases">
        <authorList>
            <person name="Yu L."/>
        </authorList>
    </citation>
    <scope>NUCLEOTIDE SEQUENCE</scope>
    <source>
        <strain evidence="7">G08B096</strain>
    </source>
</reference>
<dbReference type="PROSITE" id="PS50893">
    <property type="entry name" value="ABC_TRANSPORTER_2"/>
    <property type="match status" value="2"/>
</dbReference>
<proteinExistence type="predicted"/>
<dbReference type="InterPro" id="IPR003439">
    <property type="entry name" value="ABC_transporter-like_ATP-bd"/>
</dbReference>
<dbReference type="Gene3D" id="3.40.50.300">
    <property type="entry name" value="P-loop containing nucleotide triphosphate hydrolases"/>
    <property type="match status" value="2"/>
</dbReference>
<evidence type="ECO:0000256" key="1">
    <source>
        <dbReference type="ARBA" id="ARBA00022448"/>
    </source>
</evidence>
<keyword evidence="1" id="KW-0813">Transport</keyword>
<dbReference type="InterPro" id="IPR027417">
    <property type="entry name" value="P-loop_NTPase"/>
</dbReference>
<feature type="region of interest" description="Disordered" evidence="5">
    <location>
        <begin position="1"/>
        <end position="24"/>
    </location>
</feature>
<evidence type="ECO:0000256" key="5">
    <source>
        <dbReference type="SAM" id="MobiDB-lite"/>
    </source>
</evidence>
<feature type="domain" description="ABC transporter" evidence="6">
    <location>
        <begin position="26"/>
        <end position="262"/>
    </location>
</feature>
<dbReference type="InterPro" id="IPR003593">
    <property type="entry name" value="AAA+_ATPase"/>
</dbReference>
<evidence type="ECO:0000259" key="6">
    <source>
        <dbReference type="PROSITE" id="PS50893"/>
    </source>
</evidence>
<dbReference type="AlphaFoldDB" id="A0AAU7W6C7"/>
<dbReference type="PROSITE" id="PS00211">
    <property type="entry name" value="ABC_TRANSPORTER_1"/>
    <property type="match status" value="1"/>
</dbReference>
<keyword evidence="2" id="KW-0677">Repeat</keyword>
<dbReference type="GO" id="GO:0005524">
    <property type="term" value="F:ATP binding"/>
    <property type="evidence" value="ECO:0007669"/>
    <property type="project" value="UniProtKB-KW"/>
</dbReference>
<gene>
    <name evidence="7" type="ORF">ABIQ69_16400</name>
</gene>
<evidence type="ECO:0000256" key="2">
    <source>
        <dbReference type="ARBA" id="ARBA00022737"/>
    </source>
</evidence>
<protein>
    <submittedName>
        <fullName evidence="7">Sugar ABC transporter ATP-binding protein</fullName>
    </submittedName>
</protein>
<evidence type="ECO:0000256" key="4">
    <source>
        <dbReference type="ARBA" id="ARBA00022840"/>
    </source>
</evidence>
<dbReference type="Pfam" id="PF00005">
    <property type="entry name" value="ABC_tran"/>
    <property type="match status" value="2"/>
</dbReference>
<dbReference type="PANTHER" id="PTHR43790:SF9">
    <property type="entry name" value="GALACTOFURANOSE TRANSPORTER ATP-BINDING PROTEIN YTFR"/>
    <property type="match status" value="1"/>
</dbReference>
<evidence type="ECO:0000313" key="7">
    <source>
        <dbReference type="EMBL" id="XBX82169.1"/>
    </source>
</evidence>
<organism evidence="7">
    <name type="scientific">Agromyces sp. G08B096</name>
    <dbReference type="NCBI Taxonomy" id="3156399"/>
    <lineage>
        <taxon>Bacteria</taxon>
        <taxon>Bacillati</taxon>
        <taxon>Actinomycetota</taxon>
        <taxon>Actinomycetes</taxon>
        <taxon>Micrococcales</taxon>
        <taxon>Microbacteriaceae</taxon>
        <taxon>Agromyces</taxon>
    </lineage>
</organism>
<dbReference type="EMBL" id="CP158374">
    <property type="protein sequence ID" value="XBX82169.1"/>
    <property type="molecule type" value="Genomic_DNA"/>
</dbReference>
<dbReference type="CDD" id="cd03216">
    <property type="entry name" value="ABC_Carb_Monos_I"/>
    <property type="match status" value="1"/>
</dbReference>
<dbReference type="SUPFAM" id="SSF52540">
    <property type="entry name" value="P-loop containing nucleoside triphosphate hydrolases"/>
    <property type="match status" value="2"/>
</dbReference>
<name>A0AAU7W6C7_9MICO</name>
<dbReference type="PANTHER" id="PTHR43790">
    <property type="entry name" value="CARBOHYDRATE TRANSPORT ATP-BINDING PROTEIN MG119-RELATED"/>
    <property type="match status" value="1"/>
</dbReference>
<dbReference type="InterPro" id="IPR050107">
    <property type="entry name" value="ABC_carbohydrate_import_ATPase"/>
</dbReference>
<dbReference type="InterPro" id="IPR017871">
    <property type="entry name" value="ABC_transporter-like_CS"/>
</dbReference>
<accession>A0AAU7W6C7</accession>
<dbReference type="RefSeq" id="WP_350348190.1">
    <property type="nucleotide sequence ID" value="NZ_CP158374.1"/>
</dbReference>
<evidence type="ECO:0000256" key="3">
    <source>
        <dbReference type="ARBA" id="ARBA00022741"/>
    </source>
</evidence>
<feature type="domain" description="ABC transporter" evidence="6">
    <location>
        <begin position="280"/>
        <end position="511"/>
    </location>
</feature>
<keyword evidence="4 7" id="KW-0067">ATP-binding</keyword>
<keyword evidence="3" id="KW-0547">Nucleotide-binding</keyword>
<dbReference type="SMART" id="SM00382">
    <property type="entry name" value="AAA"/>
    <property type="match status" value="1"/>
</dbReference>
<dbReference type="GO" id="GO:0016887">
    <property type="term" value="F:ATP hydrolysis activity"/>
    <property type="evidence" value="ECO:0007669"/>
    <property type="project" value="InterPro"/>
</dbReference>
<sequence length="516" mass="54871">MSPTATRSRTTGPAPDQSASHSAPTITATGVARSYGSTRALRGVDLTVERGEILGLVGHNGAGKSTLMRVLAGREQPDEGRVVWRGDSRSWNAKAAASAGVRMVYQELALCADLTVAENAALSDPRRPGLAWRGRAERRVGEVLDRVFPGHGISVLRRAGELAMAERQMVEIARALCTDRLGLLILDEPTESLGVDAARQLYAHLKTLAADGVSVLLISHRMHEVLEHSDRVAVMKDGTVVDVYDTSAVTEDDLLVAMGGEVRADAAALERAQELVEETPEAASVSRSPAGAGGGDALVAELRTGDGPALRVRAGEVIGLAGLAGQGQEHVLDRLWRGGRGATVAKRRAYVPGDRQTSGIMPLWSVAENLTVSALRSISRLGVVDGRAKRELAGRWIDALRVRGSAATPITALSGGNQQKVLVARAFATDARLVLLDDPFRGVDVATKNELYALMKAEARAGRAVVWYSTENGEMAHCDRVYVFRAGRIVSELAGDTNTEERIIADSFDDATGGTR</sequence>